<comment type="similarity">
    <text evidence="1">Belongs to the ribosome association toxin RatA family.</text>
</comment>
<dbReference type="PANTHER" id="PTHR12901">
    <property type="entry name" value="SPERM PROTEIN HOMOLOG"/>
    <property type="match status" value="1"/>
</dbReference>
<dbReference type="EMBL" id="CP165734">
    <property type="protein sequence ID" value="XDV59010.1"/>
    <property type="molecule type" value="Genomic_DNA"/>
</dbReference>
<evidence type="ECO:0000259" key="2">
    <source>
        <dbReference type="Pfam" id="PF03364"/>
    </source>
</evidence>
<dbReference type="SUPFAM" id="SSF55961">
    <property type="entry name" value="Bet v1-like"/>
    <property type="match status" value="1"/>
</dbReference>
<evidence type="ECO:0000313" key="3">
    <source>
        <dbReference type="EMBL" id="XDV59010.1"/>
    </source>
</evidence>
<name>A0AB39XM56_9BRAD</name>
<proteinExistence type="inferred from homology"/>
<dbReference type="PANTHER" id="PTHR12901:SF10">
    <property type="entry name" value="COENZYME Q-BINDING PROTEIN COQ10, MITOCHONDRIAL"/>
    <property type="match status" value="1"/>
</dbReference>
<dbReference type="CDD" id="cd07813">
    <property type="entry name" value="COQ10p_like"/>
    <property type="match status" value="1"/>
</dbReference>
<accession>A0AB39XM56</accession>
<reference evidence="3" key="1">
    <citation type="submission" date="2024-08" db="EMBL/GenBank/DDBJ databases">
        <authorList>
            <person name="Chaddad Z."/>
            <person name="Lamrabet M."/>
            <person name="Bouhnik O."/>
            <person name="Alami S."/>
            <person name="Wipf D."/>
            <person name="Courty P.E."/>
            <person name="Missbah El Idrissi M."/>
        </authorList>
    </citation>
    <scope>NUCLEOTIDE SEQUENCE</scope>
    <source>
        <strain evidence="3">LLZ17</strain>
    </source>
</reference>
<gene>
    <name evidence="3" type="ORF">AB8Z38_06065</name>
</gene>
<dbReference type="AlphaFoldDB" id="A0AB39XM56"/>
<feature type="domain" description="Coenzyme Q-binding protein COQ10 START" evidence="2">
    <location>
        <begin position="10"/>
        <end position="145"/>
    </location>
</feature>
<protein>
    <submittedName>
        <fullName evidence="3">Type II toxin-antitoxin system RatA family toxin</fullName>
    </submittedName>
</protein>
<dbReference type="Pfam" id="PF03364">
    <property type="entry name" value="Polyketide_cyc"/>
    <property type="match status" value="1"/>
</dbReference>
<dbReference type="RefSeq" id="WP_369723540.1">
    <property type="nucleotide sequence ID" value="NZ_CP165734.1"/>
</dbReference>
<dbReference type="GO" id="GO:0048039">
    <property type="term" value="F:ubiquinone binding"/>
    <property type="evidence" value="ECO:0007669"/>
    <property type="project" value="InterPro"/>
</dbReference>
<dbReference type="Gene3D" id="3.30.530.20">
    <property type="match status" value="1"/>
</dbReference>
<dbReference type="InterPro" id="IPR044996">
    <property type="entry name" value="COQ10-like"/>
</dbReference>
<dbReference type="GO" id="GO:0045333">
    <property type="term" value="P:cellular respiration"/>
    <property type="evidence" value="ECO:0007669"/>
    <property type="project" value="InterPro"/>
</dbReference>
<dbReference type="InterPro" id="IPR005031">
    <property type="entry name" value="COQ10_START"/>
</dbReference>
<sequence>MPRFSSKRRVNHSASEMFDLVADVERYPEFVPLCSALKVRQRMAKPDGTEVLVADMTVSFKLVKESFTSRVTLDRANLKILVEYLQGPFSNLENRWTFEPKGQEEGHDVCDVGFFLAYEFRSRMLALLMGSMFDAAFARFSAAFEERADAVYGRRKLAPSSNA</sequence>
<organism evidence="3">
    <name type="scientific">Bradyrhizobium sp. LLZ17</name>
    <dbReference type="NCBI Taxonomy" id="3239388"/>
    <lineage>
        <taxon>Bacteria</taxon>
        <taxon>Pseudomonadati</taxon>
        <taxon>Pseudomonadota</taxon>
        <taxon>Alphaproteobacteria</taxon>
        <taxon>Hyphomicrobiales</taxon>
        <taxon>Nitrobacteraceae</taxon>
        <taxon>Bradyrhizobium</taxon>
    </lineage>
</organism>
<dbReference type="InterPro" id="IPR023393">
    <property type="entry name" value="START-like_dom_sf"/>
</dbReference>
<evidence type="ECO:0000256" key="1">
    <source>
        <dbReference type="ARBA" id="ARBA00008918"/>
    </source>
</evidence>